<keyword evidence="5" id="KW-1185">Reference proteome</keyword>
<dbReference type="RefSeq" id="WP_061802350.1">
    <property type="nucleotide sequence ID" value="NZ_FOXX01000011.1"/>
</dbReference>
<gene>
    <name evidence="4" type="ORF">SAMN02745910_03770</name>
</gene>
<dbReference type="Pfam" id="PF01557">
    <property type="entry name" value="FAA_hydrolase"/>
    <property type="match status" value="1"/>
</dbReference>
<sequence length="291" mass="32247">MKLATLSIDGKETIALTHDNRFVSIETINEMEGTCFEEDFVFLLREGQFSELCTWYKTEGKQKLSAFPSIKEEAIEIALCKNPSTVLGVGMNYVEKAIELSGNLPEEEPVMFTKPSSTLVGPNQSILLPVQSKEVTAEGELAIVIGKQCKNVKQEDAKEFIAGFTTALDVTAKDIHGKNPRYLQRSKSFDTFCSIGNSLVTLDEFSSLREIKVETVLNGEVRYSNTVSNMMYEPLWLLEFFSSIMTLNPGDIILTGTPGSVLINEKDVVECRVTELAPLKNDVRAGLLLAK</sequence>
<dbReference type="InterPro" id="IPR011234">
    <property type="entry name" value="Fumarylacetoacetase-like_C"/>
</dbReference>
<name>A0A1I6BLY3_9BACI</name>
<dbReference type="InterPro" id="IPR036663">
    <property type="entry name" value="Fumarylacetoacetase_C_sf"/>
</dbReference>
<feature type="domain" description="Fumarylacetoacetase-like C-terminal" evidence="3">
    <location>
        <begin position="86"/>
        <end position="284"/>
    </location>
</feature>
<proteinExistence type="inferred from homology"/>
<evidence type="ECO:0000313" key="5">
    <source>
        <dbReference type="Proteomes" id="UP000182762"/>
    </source>
</evidence>
<dbReference type="GeneID" id="93712349"/>
<evidence type="ECO:0000256" key="2">
    <source>
        <dbReference type="ARBA" id="ARBA00022723"/>
    </source>
</evidence>
<dbReference type="SUPFAM" id="SSF56529">
    <property type="entry name" value="FAH"/>
    <property type="match status" value="1"/>
</dbReference>
<organism evidence="4 5">
    <name type="scientific">Priestia endophytica DSM 13796</name>
    <dbReference type="NCBI Taxonomy" id="1121089"/>
    <lineage>
        <taxon>Bacteria</taxon>
        <taxon>Bacillati</taxon>
        <taxon>Bacillota</taxon>
        <taxon>Bacilli</taxon>
        <taxon>Bacillales</taxon>
        <taxon>Bacillaceae</taxon>
        <taxon>Priestia</taxon>
    </lineage>
</organism>
<dbReference type="EMBL" id="FOXX01000011">
    <property type="protein sequence ID" value="SFQ81827.1"/>
    <property type="molecule type" value="Genomic_DNA"/>
</dbReference>
<dbReference type="Gene3D" id="3.90.850.10">
    <property type="entry name" value="Fumarylacetoacetase-like, C-terminal domain"/>
    <property type="match status" value="1"/>
</dbReference>
<evidence type="ECO:0000313" key="4">
    <source>
        <dbReference type="EMBL" id="SFQ81827.1"/>
    </source>
</evidence>
<comment type="caution">
    <text evidence="4">The sequence shown here is derived from an EMBL/GenBank/DDBJ whole genome shotgun (WGS) entry which is preliminary data.</text>
</comment>
<accession>A0A1I6BLY3</accession>
<dbReference type="PANTHER" id="PTHR42796">
    <property type="entry name" value="FUMARYLACETOACETATE HYDROLASE DOMAIN-CONTAINING PROTEIN 2A-RELATED"/>
    <property type="match status" value="1"/>
</dbReference>
<dbReference type="Proteomes" id="UP000182762">
    <property type="component" value="Unassembled WGS sequence"/>
</dbReference>
<reference evidence="4 5" key="1">
    <citation type="submission" date="2016-10" db="EMBL/GenBank/DDBJ databases">
        <authorList>
            <person name="Varghese N."/>
            <person name="Submissions S."/>
        </authorList>
    </citation>
    <scope>NUCLEOTIDE SEQUENCE [LARGE SCALE GENOMIC DNA]</scope>
    <source>
        <strain evidence="4 5">DSM 13796</strain>
    </source>
</reference>
<comment type="similarity">
    <text evidence="1">Belongs to the FAH family.</text>
</comment>
<protein>
    <submittedName>
        <fullName evidence="4">2-keto-4-pentenoate hydratase/2-oxohepta-3-ene-1,7-dioic acid hydratase (Catechol pathway)</fullName>
    </submittedName>
</protein>
<evidence type="ECO:0000259" key="3">
    <source>
        <dbReference type="Pfam" id="PF01557"/>
    </source>
</evidence>
<evidence type="ECO:0000256" key="1">
    <source>
        <dbReference type="ARBA" id="ARBA00010211"/>
    </source>
</evidence>
<keyword evidence="2" id="KW-0479">Metal-binding</keyword>
<dbReference type="InterPro" id="IPR051121">
    <property type="entry name" value="FAH"/>
</dbReference>
<dbReference type="PANTHER" id="PTHR42796:SF4">
    <property type="entry name" value="FUMARYLACETOACETATE HYDROLASE DOMAIN-CONTAINING PROTEIN 2A"/>
    <property type="match status" value="1"/>
</dbReference>